<dbReference type="GO" id="GO:0016788">
    <property type="term" value="F:hydrolase activity, acting on ester bonds"/>
    <property type="evidence" value="ECO:0007669"/>
    <property type="project" value="UniProtKB-ARBA"/>
</dbReference>
<reference evidence="2" key="1">
    <citation type="journal article" date="2020" name="mSystems">
        <title>Genome- and Community-Level Interaction Insights into Carbon Utilization and Element Cycling Functions of Hydrothermarchaeota in Hydrothermal Sediment.</title>
        <authorList>
            <person name="Zhou Z."/>
            <person name="Liu Y."/>
            <person name="Xu W."/>
            <person name="Pan J."/>
            <person name="Luo Z.H."/>
            <person name="Li M."/>
        </authorList>
    </citation>
    <scope>NUCLEOTIDE SEQUENCE [LARGE SCALE GENOMIC DNA]</scope>
    <source>
        <strain evidence="2">HyVt-460</strain>
    </source>
</reference>
<sequence>MRTAHWRQRCRVMENEARRASADAVVFLGDSLTELFDLDYFFKMAHLVNHGISGDHIDGARERLPLSQKARPQQLWLMIGINDLFDGREDDHLFAEYGLLLDALDFCPRVMVQSLLPTGASWRDEAGSRVAAVNRFLRDESKKRGFFFVDLYRPFSRSLEAGKRLFQPDDIHLNERAYALWSARIKDLIFRPGA</sequence>
<evidence type="ECO:0000313" key="2">
    <source>
        <dbReference type="EMBL" id="HHM02107.1"/>
    </source>
</evidence>
<proteinExistence type="predicted"/>
<organism evidence="2">
    <name type="scientific">Caldithrix abyssi</name>
    <dbReference type="NCBI Taxonomy" id="187145"/>
    <lineage>
        <taxon>Bacteria</taxon>
        <taxon>Pseudomonadati</taxon>
        <taxon>Calditrichota</taxon>
        <taxon>Calditrichia</taxon>
        <taxon>Calditrichales</taxon>
        <taxon>Calditrichaceae</taxon>
        <taxon>Caldithrix</taxon>
    </lineage>
</organism>
<dbReference type="Gene3D" id="3.40.50.1110">
    <property type="entry name" value="SGNH hydrolase"/>
    <property type="match status" value="1"/>
</dbReference>
<protein>
    <recommendedName>
        <fullName evidence="1">SGNH hydrolase-type esterase domain-containing protein</fullName>
    </recommendedName>
</protein>
<gene>
    <name evidence="2" type="ORF">ENJ15_03775</name>
</gene>
<feature type="domain" description="SGNH hydrolase-type esterase" evidence="1">
    <location>
        <begin position="46"/>
        <end position="180"/>
    </location>
</feature>
<evidence type="ECO:0000259" key="1">
    <source>
        <dbReference type="Pfam" id="PF13472"/>
    </source>
</evidence>
<dbReference type="AlphaFoldDB" id="A0A7V5VEK4"/>
<dbReference type="EMBL" id="DRLI01000145">
    <property type="protein sequence ID" value="HHM02107.1"/>
    <property type="molecule type" value="Genomic_DNA"/>
</dbReference>
<comment type="caution">
    <text evidence="2">The sequence shown here is derived from an EMBL/GenBank/DDBJ whole genome shotgun (WGS) entry which is preliminary data.</text>
</comment>
<dbReference type="SUPFAM" id="SSF52266">
    <property type="entry name" value="SGNH hydrolase"/>
    <property type="match status" value="1"/>
</dbReference>
<dbReference type="InterPro" id="IPR036514">
    <property type="entry name" value="SGNH_hydro_sf"/>
</dbReference>
<dbReference type="Pfam" id="PF13472">
    <property type="entry name" value="Lipase_GDSL_2"/>
    <property type="match status" value="1"/>
</dbReference>
<dbReference type="Proteomes" id="UP000885771">
    <property type="component" value="Unassembled WGS sequence"/>
</dbReference>
<name>A0A7V5VEK4_CALAY</name>
<dbReference type="InterPro" id="IPR013830">
    <property type="entry name" value="SGNH_hydro"/>
</dbReference>
<accession>A0A7V5VEK4</accession>